<reference evidence="1 2" key="1">
    <citation type="submission" date="2024-03" db="EMBL/GenBank/DDBJ databases">
        <authorList>
            <person name="Gkanogiannis A."/>
            <person name="Becerra Lopez-Lavalle L."/>
        </authorList>
    </citation>
    <scope>NUCLEOTIDE SEQUENCE [LARGE SCALE GENOMIC DNA]</scope>
</reference>
<accession>A0ABP0YHU3</accession>
<gene>
    <name evidence="1" type="ORF">CITCOLO1_LOCUS12124</name>
</gene>
<protein>
    <submittedName>
        <fullName evidence="1">Uncharacterized protein</fullName>
    </submittedName>
</protein>
<sequence length="56" mass="5887">MGFLSYYAEKAAVLPYIFLSSAADGFGISFSAASHLGAGLDLVPLSHQFLVSGPFF</sequence>
<evidence type="ECO:0000313" key="2">
    <source>
        <dbReference type="Proteomes" id="UP001642487"/>
    </source>
</evidence>
<evidence type="ECO:0000313" key="1">
    <source>
        <dbReference type="EMBL" id="CAK9320083.1"/>
    </source>
</evidence>
<dbReference type="EMBL" id="OZ021738">
    <property type="protein sequence ID" value="CAK9320083.1"/>
    <property type="molecule type" value="Genomic_DNA"/>
</dbReference>
<proteinExistence type="predicted"/>
<dbReference type="Proteomes" id="UP001642487">
    <property type="component" value="Chromosome 4"/>
</dbReference>
<name>A0ABP0YHU3_9ROSI</name>
<keyword evidence="2" id="KW-1185">Reference proteome</keyword>
<organism evidence="1 2">
    <name type="scientific">Citrullus colocynthis</name>
    <name type="common">colocynth</name>
    <dbReference type="NCBI Taxonomy" id="252529"/>
    <lineage>
        <taxon>Eukaryota</taxon>
        <taxon>Viridiplantae</taxon>
        <taxon>Streptophyta</taxon>
        <taxon>Embryophyta</taxon>
        <taxon>Tracheophyta</taxon>
        <taxon>Spermatophyta</taxon>
        <taxon>Magnoliopsida</taxon>
        <taxon>eudicotyledons</taxon>
        <taxon>Gunneridae</taxon>
        <taxon>Pentapetalae</taxon>
        <taxon>rosids</taxon>
        <taxon>fabids</taxon>
        <taxon>Cucurbitales</taxon>
        <taxon>Cucurbitaceae</taxon>
        <taxon>Benincaseae</taxon>
        <taxon>Citrullus</taxon>
    </lineage>
</organism>